<evidence type="ECO:0000256" key="3">
    <source>
        <dbReference type="ARBA" id="ARBA00022553"/>
    </source>
</evidence>
<dbReference type="InterPro" id="IPR036890">
    <property type="entry name" value="HATPase_C_sf"/>
</dbReference>
<keyword evidence="8" id="KW-0902">Two-component regulatory system</keyword>
<dbReference type="EMBL" id="CP115965">
    <property type="protein sequence ID" value="WZW98559.1"/>
    <property type="molecule type" value="Genomic_DNA"/>
</dbReference>
<dbReference type="EC" id="2.7.13.3" evidence="2"/>
<keyword evidence="9" id="KW-0812">Transmembrane</keyword>
<evidence type="ECO:0000256" key="5">
    <source>
        <dbReference type="ARBA" id="ARBA00022741"/>
    </source>
</evidence>
<dbReference type="SUPFAM" id="SSF55874">
    <property type="entry name" value="ATPase domain of HSP90 chaperone/DNA topoisomerase II/histidine kinase"/>
    <property type="match status" value="1"/>
</dbReference>
<dbReference type="Pfam" id="PF07730">
    <property type="entry name" value="HisKA_3"/>
    <property type="match status" value="1"/>
</dbReference>
<evidence type="ECO:0000313" key="12">
    <source>
        <dbReference type="Proteomes" id="UP001434337"/>
    </source>
</evidence>
<keyword evidence="3" id="KW-0597">Phosphoprotein</keyword>
<dbReference type="PANTHER" id="PTHR24421:SF10">
    <property type="entry name" value="NITRATE_NITRITE SENSOR PROTEIN NARQ"/>
    <property type="match status" value="1"/>
</dbReference>
<evidence type="ECO:0000256" key="9">
    <source>
        <dbReference type="SAM" id="Phobius"/>
    </source>
</evidence>
<feature type="transmembrane region" description="Helical" evidence="9">
    <location>
        <begin position="60"/>
        <end position="77"/>
    </location>
</feature>
<keyword evidence="4" id="KW-0808">Transferase</keyword>
<dbReference type="InterPro" id="IPR011712">
    <property type="entry name" value="Sig_transdc_His_kin_sub3_dim/P"/>
</dbReference>
<protein>
    <recommendedName>
        <fullName evidence="2">histidine kinase</fullName>
        <ecNumber evidence="2">2.7.13.3</ecNumber>
    </recommendedName>
</protein>
<evidence type="ECO:0000259" key="10">
    <source>
        <dbReference type="Pfam" id="PF07730"/>
    </source>
</evidence>
<feature type="transmembrane region" description="Helical" evidence="9">
    <location>
        <begin position="105"/>
        <end position="123"/>
    </location>
</feature>
<keyword evidence="5" id="KW-0547">Nucleotide-binding</keyword>
<dbReference type="Proteomes" id="UP001434337">
    <property type="component" value="Chromosome"/>
</dbReference>
<feature type="transmembrane region" description="Helical" evidence="9">
    <location>
        <begin position="135"/>
        <end position="153"/>
    </location>
</feature>
<dbReference type="InterPro" id="IPR050482">
    <property type="entry name" value="Sensor_HK_TwoCompSys"/>
</dbReference>
<dbReference type="PANTHER" id="PTHR24421">
    <property type="entry name" value="NITRATE/NITRITE SENSOR PROTEIN NARX-RELATED"/>
    <property type="match status" value="1"/>
</dbReference>
<evidence type="ECO:0000256" key="1">
    <source>
        <dbReference type="ARBA" id="ARBA00000085"/>
    </source>
</evidence>
<keyword evidence="7" id="KW-0067">ATP-binding</keyword>
<dbReference type="Gene3D" id="3.30.565.10">
    <property type="entry name" value="Histidine kinase-like ATPase, C-terminal domain"/>
    <property type="match status" value="1"/>
</dbReference>
<dbReference type="Gene3D" id="1.20.5.1930">
    <property type="match status" value="1"/>
</dbReference>
<evidence type="ECO:0000256" key="7">
    <source>
        <dbReference type="ARBA" id="ARBA00022840"/>
    </source>
</evidence>
<reference evidence="11 12" key="1">
    <citation type="journal article" date="2023" name="Environ Microbiome">
        <title>A coral-associated actinobacterium mitigates coral bleaching under heat stress.</title>
        <authorList>
            <person name="Li J."/>
            <person name="Zou Y."/>
            <person name="Li Q."/>
            <person name="Zhang J."/>
            <person name="Bourne D.G."/>
            <person name="Lyu Y."/>
            <person name="Liu C."/>
            <person name="Zhang S."/>
        </authorList>
    </citation>
    <scope>NUCLEOTIDE SEQUENCE [LARGE SCALE GENOMIC DNA]</scope>
    <source>
        <strain evidence="11 12">SCSIO 13291</strain>
    </source>
</reference>
<feature type="transmembrane region" description="Helical" evidence="9">
    <location>
        <begin position="32"/>
        <end position="53"/>
    </location>
</feature>
<organism evidence="11 12">
    <name type="scientific">Propioniciclava soli</name>
    <dbReference type="NCBI Taxonomy" id="2775081"/>
    <lineage>
        <taxon>Bacteria</taxon>
        <taxon>Bacillati</taxon>
        <taxon>Actinomycetota</taxon>
        <taxon>Actinomycetes</taxon>
        <taxon>Propionibacteriales</taxon>
        <taxon>Propionibacteriaceae</taxon>
        <taxon>Propioniciclava</taxon>
    </lineage>
</organism>
<comment type="catalytic activity">
    <reaction evidence="1">
        <text>ATP + protein L-histidine = ADP + protein N-phospho-L-histidine.</text>
        <dbReference type="EC" id="2.7.13.3"/>
    </reaction>
</comment>
<feature type="domain" description="Signal transduction histidine kinase subgroup 3 dimerisation and phosphoacceptor" evidence="10">
    <location>
        <begin position="187"/>
        <end position="250"/>
    </location>
</feature>
<keyword evidence="12" id="KW-1185">Reference proteome</keyword>
<name>A0ABZ3C727_9ACTN</name>
<keyword evidence="6 11" id="KW-0418">Kinase</keyword>
<evidence type="ECO:0000313" key="11">
    <source>
        <dbReference type="EMBL" id="WZW98559.1"/>
    </source>
</evidence>
<keyword evidence="9" id="KW-0472">Membrane</keyword>
<evidence type="ECO:0000256" key="4">
    <source>
        <dbReference type="ARBA" id="ARBA00022679"/>
    </source>
</evidence>
<dbReference type="CDD" id="cd16917">
    <property type="entry name" value="HATPase_UhpB-NarQ-NarX-like"/>
    <property type="match status" value="1"/>
</dbReference>
<evidence type="ECO:0000256" key="8">
    <source>
        <dbReference type="ARBA" id="ARBA00023012"/>
    </source>
</evidence>
<sequence length="390" mass="42043">MHAATLRATAIVLAAGALVVTALEATLLSRYGATWITLGNLGVHVAVTGALAVRHDLPRVSTAVTVIALGYLDVLAWQSPVNLGVSPVLLALPLAVHLTARREPFGWASMGFVAAIAVGYFSPMRLLPSRTDQNVWTLLFLVTILGAFVLGAARRHSDIVYEGKLSRERERLDAQTVARIDRARTGERERIAREVHDIVAHNLAVIQVQASTSIAVGSEEQLGESMLTIKRTSSEALTEIRTLVRLLRDQETGAVAGDLSQVRTFVQAARAAGIRVDADLPDDDTLAEWQARWPNLVRATLLRVTQEAVTNVIKHGGPDAQAVVSIRQEDDPDRVVAEVDNDRYRESDSPGFGLLGVRERVELLGGTLDYGPRGSGFHFACTIPIGGVAP</sequence>
<evidence type="ECO:0000256" key="6">
    <source>
        <dbReference type="ARBA" id="ARBA00022777"/>
    </source>
</evidence>
<accession>A0ABZ3C727</accession>
<gene>
    <name evidence="11" type="ORF">PCC79_17010</name>
</gene>
<dbReference type="RefSeq" id="WP_342372575.1">
    <property type="nucleotide sequence ID" value="NZ_CP115965.1"/>
</dbReference>
<proteinExistence type="predicted"/>
<keyword evidence="9" id="KW-1133">Transmembrane helix</keyword>
<dbReference type="GO" id="GO:0016301">
    <property type="term" value="F:kinase activity"/>
    <property type="evidence" value="ECO:0007669"/>
    <property type="project" value="UniProtKB-KW"/>
</dbReference>
<evidence type="ECO:0000256" key="2">
    <source>
        <dbReference type="ARBA" id="ARBA00012438"/>
    </source>
</evidence>